<keyword evidence="5" id="KW-1185">Reference proteome</keyword>
<dbReference type="InterPro" id="IPR003346">
    <property type="entry name" value="Transposase_20"/>
</dbReference>
<feature type="coiled-coil region" evidence="1">
    <location>
        <begin position="242"/>
        <end position="269"/>
    </location>
</feature>
<evidence type="ECO:0000313" key="5">
    <source>
        <dbReference type="Proteomes" id="UP001146336"/>
    </source>
</evidence>
<keyword evidence="1" id="KW-0175">Coiled coil</keyword>
<dbReference type="Pfam" id="PF02371">
    <property type="entry name" value="Transposase_20"/>
    <property type="match status" value="1"/>
</dbReference>
<dbReference type="Proteomes" id="UP001146336">
    <property type="component" value="Unassembled WGS sequence"/>
</dbReference>
<accession>A0ABT6D653</accession>
<feature type="domain" description="Transposase IS116/IS110/IS902 C-terminal" evidence="3">
    <location>
        <begin position="267"/>
        <end position="345"/>
    </location>
</feature>
<reference evidence="4" key="1">
    <citation type="submission" date="2023-03" db="EMBL/GenBank/DDBJ databases">
        <title>Comparative genomics of Weissella fermenti BK2, and weissella type species.</title>
        <authorList>
            <person name="Lee J.K."/>
            <person name="Baek J.H."/>
            <person name="Kim J.M."/>
            <person name="Choi D.G."/>
            <person name="Jeon C.O."/>
        </authorList>
    </citation>
    <scope>NUCLEOTIDE SEQUENCE</scope>
    <source>
        <strain evidence="4">BK2</strain>
    </source>
</reference>
<evidence type="ECO:0000256" key="1">
    <source>
        <dbReference type="SAM" id="Coils"/>
    </source>
</evidence>
<sequence length="399" mass="46113">MRVALGIDVSKAKSNFAVVTETGELLEEGQFSNSHDGFEKLNDLIIHHQSCEIIFEATGVYSRRMCFYFDRQNIKYVMINPLKAKRLMDELRPTKNDRIDAKKLAILQLKKPQPYAVRVERTYSELQHMQRYYQQIVADQIKMENRLESDIQETFPEVENLYTDSKGLNYWLLVNCFPHAEVLKKLTLKEAIQRFENETGLVANKTRIRKIKQMMELANQSVISVDDNSFVCEKVVYESDELMRLERLKREIIEQMVNLAAELREFEILKSIPGFGETTVVQLIGELGDLRRFSTPAKVNAFVGIDLQFSDSGKKKTAGVITKRGNSYARSILYRALLNVIAVDQKNGKQTSVSRWYQRRKQLLIPAKKAPKALAIGGMDRLVRMIHHMVLNNEIFELK</sequence>
<dbReference type="InterPro" id="IPR002525">
    <property type="entry name" value="Transp_IS110-like_N"/>
</dbReference>
<comment type="caution">
    <text evidence="4">The sequence shown here is derived from an EMBL/GenBank/DDBJ whole genome shotgun (WGS) entry which is preliminary data.</text>
</comment>
<feature type="domain" description="Transposase IS110-like N-terminal" evidence="2">
    <location>
        <begin position="5"/>
        <end position="156"/>
    </location>
</feature>
<dbReference type="InterPro" id="IPR047650">
    <property type="entry name" value="Transpos_IS110"/>
</dbReference>
<protein>
    <submittedName>
        <fullName evidence="4">IS110 family transposase</fullName>
    </submittedName>
</protein>
<proteinExistence type="predicted"/>
<evidence type="ECO:0000259" key="2">
    <source>
        <dbReference type="Pfam" id="PF01548"/>
    </source>
</evidence>
<dbReference type="Pfam" id="PF01548">
    <property type="entry name" value="DEDD_Tnp_IS110"/>
    <property type="match status" value="1"/>
</dbReference>
<dbReference type="PANTHER" id="PTHR33055:SF13">
    <property type="entry name" value="TRANSPOSASE"/>
    <property type="match status" value="1"/>
</dbReference>
<dbReference type="EMBL" id="JAOZFC020000002">
    <property type="protein sequence ID" value="MDF9300153.1"/>
    <property type="molecule type" value="Genomic_DNA"/>
</dbReference>
<evidence type="ECO:0000313" key="4">
    <source>
        <dbReference type="EMBL" id="MDF9300153.1"/>
    </source>
</evidence>
<name>A0ABT6D653_9LACO</name>
<evidence type="ECO:0000259" key="3">
    <source>
        <dbReference type="Pfam" id="PF02371"/>
    </source>
</evidence>
<dbReference type="RefSeq" id="WP_199404512.1">
    <property type="nucleotide sequence ID" value="NZ_JAOZFC020000002.1"/>
</dbReference>
<dbReference type="NCBIfam" id="NF033542">
    <property type="entry name" value="transpos_IS110"/>
    <property type="match status" value="1"/>
</dbReference>
<gene>
    <name evidence="4" type="ORF">OIT47_007705</name>
</gene>
<dbReference type="PANTHER" id="PTHR33055">
    <property type="entry name" value="TRANSPOSASE FOR INSERTION SEQUENCE ELEMENT IS1111A"/>
    <property type="match status" value="1"/>
</dbReference>
<organism evidence="4 5">
    <name type="scientific">Weissella fermenti</name>
    <dbReference type="NCBI Taxonomy" id="2987699"/>
    <lineage>
        <taxon>Bacteria</taxon>
        <taxon>Bacillati</taxon>
        <taxon>Bacillota</taxon>
        <taxon>Bacilli</taxon>
        <taxon>Lactobacillales</taxon>
        <taxon>Lactobacillaceae</taxon>
        <taxon>Weissella</taxon>
    </lineage>
</organism>